<proteinExistence type="predicted"/>
<organism evidence="2">
    <name type="scientific">mine drainage metagenome</name>
    <dbReference type="NCBI Taxonomy" id="410659"/>
    <lineage>
        <taxon>unclassified sequences</taxon>
        <taxon>metagenomes</taxon>
        <taxon>ecological metagenomes</taxon>
    </lineage>
</organism>
<name>E6QRR1_9ZZZZ</name>
<evidence type="ECO:0000313" key="2">
    <source>
        <dbReference type="EMBL" id="CBI09933.1"/>
    </source>
</evidence>
<reference evidence="2" key="1">
    <citation type="submission" date="2009-10" db="EMBL/GenBank/DDBJ databases">
        <title>Diversity of trophic interactions inside an arsenic-rich microbial ecosystem.</title>
        <authorList>
            <person name="Bertin P.N."/>
            <person name="Heinrich-Salmeron A."/>
            <person name="Pelletier E."/>
            <person name="Goulhen-Chollet F."/>
            <person name="Arsene-Ploetze F."/>
            <person name="Gallien S."/>
            <person name="Calteau A."/>
            <person name="Vallenet D."/>
            <person name="Casiot C."/>
            <person name="Chane-Woon-Ming B."/>
            <person name="Giloteaux L."/>
            <person name="Barakat M."/>
            <person name="Bonnefoy V."/>
            <person name="Bruneel O."/>
            <person name="Chandler M."/>
            <person name="Cleiss J."/>
            <person name="Duran R."/>
            <person name="Elbaz-Poulichet F."/>
            <person name="Fonknechten N."/>
            <person name="Lauga B."/>
            <person name="Mornico D."/>
            <person name="Ortet P."/>
            <person name="Schaeffer C."/>
            <person name="Siguier P."/>
            <person name="Alexander Thil Smith A."/>
            <person name="Van Dorsselaer A."/>
            <person name="Weissenbach J."/>
            <person name="Medigue C."/>
            <person name="Le Paslier D."/>
        </authorList>
    </citation>
    <scope>NUCLEOTIDE SEQUENCE</scope>
</reference>
<evidence type="ECO:0000256" key="1">
    <source>
        <dbReference type="SAM" id="Phobius"/>
    </source>
</evidence>
<feature type="transmembrane region" description="Helical" evidence="1">
    <location>
        <begin position="6"/>
        <end position="25"/>
    </location>
</feature>
<dbReference type="AlphaFoldDB" id="E6QRR1"/>
<comment type="caution">
    <text evidence="2">The sequence shown here is derived from an EMBL/GenBank/DDBJ whole genome shotgun (WGS) entry which is preliminary data.</text>
</comment>
<accession>E6QRR1</accession>
<protein>
    <submittedName>
        <fullName evidence="2">Uncharacterized protein</fullName>
    </submittedName>
</protein>
<dbReference type="EMBL" id="CABR01000057">
    <property type="protein sequence ID" value="CBI09933.1"/>
    <property type="molecule type" value="Genomic_DNA"/>
</dbReference>
<keyword evidence="1" id="KW-0812">Transmembrane</keyword>
<sequence length="58" mass="6374">MRVPTGTVTVTLTSANFILALAMIFPDLKISIPAYCALIYIQQPTLLYRGSGFNPTIR</sequence>
<keyword evidence="1" id="KW-0472">Membrane</keyword>
<gene>
    <name evidence="2" type="ORF">CARN7_0683</name>
</gene>
<keyword evidence="1" id="KW-1133">Transmembrane helix</keyword>